<name>A0A367M713_PSEAI</name>
<reference evidence="1 2" key="1">
    <citation type="submission" date="2018-07" db="EMBL/GenBank/DDBJ databases">
        <title>Mechanisms of high-level aminoglycoside resistance among Gram-negative pathogens in Brazil.</title>
        <authorList>
            <person name="Ballaben A.S."/>
            <person name="Darini A.L.C."/>
            <person name="Doi Y."/>
        </authorList>
    </citation>
    <scope>NUCLEOTIDE SEQUENCE [LARGE SCALE GENOMIC DNA]</scope>
    <source>
        <strain evidence="1 2">B2-305</strain>
    </source>
</reference>
<dbReference type="EMBL" id="QORE01000654">
    <property type="protein sequence ID" value="RCI73306.1"/>
    <property type="molecule type" value="Genomic_DNA"/>
</dbReference>
<evidence type="ECO:0000313" key="1">
    <source>
        <dbReference type="EMBL" id="RCI73306.1"/>
    </source>
</evidence>
<protein>
    <submittedName>
        <fullName evidence="1">Uncharacterized protein</fullName>
    </submittedName>
</protein>
<dbReference type="Proteomes" id="UP000253594">
    <property type="component" value="Unassembled WGS sequence"/>
</dbReference>
<comment type="caution">
    <text evidence="1">The sequence shown here is derived from an EMBL/GenBank/DDBJ whole genome shotgun (WGS) entry which is preliminary data.</text>
</comment>
<organism evidence="1 2">
    <name type="scientific">Pseudomonas aeruginosa</name>
    <dbReference type="NCBI Taxonomy" id="287"/>
    <lineage>
        <taxon>Bacteria</taxon>
        <taxon>Pseudomonadati</taxon>
        <taxon>Pseudomonadota</taxon>
        <taxon>Gammaproteobacteria</taxon>
        <taxon>Pseudomonadales</taxon>
        <taxon>Pseudomonadaceae</taxon>
        <taxon>Pseudomonas</taxon>
    </lineage>
</organism>
<dbReference type="AlphaFoldDB" id="A0A367M713"/>
<accession>A0A367M713</accession>
<proteinExistence type="predicted"/>
<dbReference type="RefSeq" id="WP_034010704.1">
    <property type="nucleotide sequence ID" value="NZ_CAADMV010000235.1"/>
</dbReference>
<evidence type="ECO:0000313" key="2">
    <source>
        <dbReference type="Proteomes" id="UP000253594"/>
    </source>
</evidence>
<gene>
    <name evidence="1" type="ORF">DT376_19050</name>
</gene>
<sequence>MTARQYSYRDAGAPPALFPSAVTPFQKLKSYLRAALVDGYGNKPPAGWTVVSEFDTAITLAPASNCAQITFCQHLPSSSGSSYRDFIGIYVHEGMLDISTPLPKGVNTRSRTWSADTNPTSNDAHILYMGYMYWNYATYWQICADAETFVFCMLADRGYENTSEDYSLGLYVGQYESFSGASGVQGFIAVGGAQGYQSSASRSTNRSFGSGFSSLRDQRSGEIIQGGGAALGAQMDQMQYQSMYYDRPEGENPPYWRMQQPYVANGANYVGRLKGVCFDPILGHYRHGHLLDRLGLPLAATSVAEAVQMDDKTYYVDMDRWGLWFLSVDPAWWPA</sequence>